<dbReference type="Gene3D" id="2.60.120.260">
    <property type="entry name" value="Galactose-binding domain-like"/>
    <property type="match status" value="1"/>
</dbReference>
<dbReference type="InterPro" id="IPR008979">
    <property type="entry name" value="Galactose-bd-like_sf"/>
</dbReference>
<dbReference type="InterPro" id="IPR013736">
    <property type="entry name" value="Xaa-Pro_dipept_C"/>
</dbReference>
<evidence type="ECO:0000313" key="5">
    <source>
        <dbReference type="Proteomes" id="UP001595886"/>
    </source>
</evidence>
<evidence type="ECO:0000259" key="3">
    <source>
        <dbReference type="SMART" id="SM00939"/>
    </source>
</evidence>
<dbReference type="Pfam" id="PF02129">
    <property type="entry name" value="Peptidase_S15"/>
    <property type="match status" value="1"/>
</dbReference>
<dbReference type="Pfam" id="PF08530">
    <property type="entry name" value="PepX_C"/>
    <property type="match status" value="1"/>
</dbReference>
<dbReference type="EMBL" id="JBHSHD010000003">
    <property type="protein sequence ID" value="MFC4819303.1"/>
    <property type="molecule type" value="Genomic_DNA"/>
</dbReference>
<keyword evidence="1 4" id="KW-0378">Hydrolase</keyword>
<dbReference type="Gene3D" id="3.40.50.1820">
    <property type="entry name" value="alpha/beta hydrolase"/>
    <property type="match status" value="1"/>
</dbReference>
<feature type="domain" description="Xaa-Pro dipeptidyl-peptidase C-terminal" evidence="3">
    <location>
        <begin position="329"/>
        <end position="584"/>
    </location>
</feature>
<protein>
    <submittedName>
        <fullName evidence="4">CocE/NonD family hydrolase</fullName>
    </submittedName>
</protein>
<comment type="caution">
    <text evidence="4">The sequence shown here is derived from an EMBL/GenBank/DDBJ whole genome shotgun (WGS) entry which is preliminary data.</text>
</comment>
<feature type="chain" id="PRO_5045259626" evidence="2">
    <location>
        <begin position="20"/>
        <end position="594"/>
    </location>
</feature>
<gene>
    <name evidence="4" type="ORF">ACFO6Q_03155</name>
</gene>
<name>A0ABV9QPN7_9GAMM</name>
<dbReference type="InterPro" id="IPR050585">
    <property type="entry name" value="Xaa-Pro_dipeptidyl-ppase/CocE"/>
</dbReference>
<dbReference type="InterPro" id="IPR000383">
    <property type="entry name" value="Xaa-Pro-like_dom"/>
</dbReference>
<keyword evidence="2" id="KW-0732">Signal</keyword>
<organism evidence="4 5">
    <name type="scientific">Dokdonella ginsengisoli</name>
    <dbReference type="NCBI Taxonomy" id="363846"/>
    <lineage>
        <taxon>Bacteria</taxon>
        <taxon>Pseudomonadati</taxon>
        <taxon>Pseudomonadota</taxon>
        <taxon>Gammaproteobacteria</taxon>
        <taxon>Lysobacterales</taxon>
        <taxon>Rhodanobacteraceae</taxon>
        <taxon>Dokdonella</taxon>
    </lineage>
</organism>
<dbReference type="PANTHER" id="PTHR43056">
    <property type="entry name" value="PEPTIDASE S9 PROLYL OLIGOPEPTIDASE"/>
    <property type="match status" value="1"/>
</dbReference>
<dbReference type="NCBIfam" id="TIGR00976">
    <property type="entry name" value="CocE_NonD"/>
    <property type="match status" value="1"/>
</dbReference>
<feature type="signal peptide" evidence="2">
    <location>
        <begin position="1"/>
        <end position="19"/>
    </location>
</feature>
<dbReference type="RefSeq" id="WP_380019059.1">
    <property type="nucleotide sequence ID" value="NZ_JBHSHD010000003.1"/>
</dbReference>
<dbReference type="InterPro" id="IPR029058">
    <property type="entry name" value="AB_hydrolase_fold"/>
</dbReference>
<dbReference type="Proteomes" id="UP001595886">
    <property type="component" value="Unassembled WGS sequence"/>
</dbReference>
<dbReference type="SMART" id="SM00939">
    <property type="entry name" value="PepX_C"/>
    <property type="match status" value="1"/>
</dbReference>
<keyword evidence="5" id="KW-1185">Reference proteome</keyword>
<evidence type="ECO:0000313" key="4">
    <source>
        <dbReference type="EMBL" id="MFC4819303.1"/>
    </source>
</evidence>
<dbReference type="InterPro" id="IPR005674">
    <property type="entry name" value="CocE/Ser_esterase"/>
</dbReference>
<dbReference type="GO" id="GO:0016787">
    <property type="term" value="F:hydrolase activity"/>
    <property type="evidence" value="ECO:0007669"/>
    <property type="project" value="UniProtKB-KW"/>
</dbReference>
<reference evidence="5" key="1">
    <citation type="journal article" date="2019" name="Int. J. Syst. Evol. Microbiol.">
        <title>The Global Catalogue of Microorganisms (GCM) 10K type strain sequencing project: providing services to taxonomists for standard genome sequencing and annotation.</title>
        <authorList>
            <consortium name="The Broad Institute Genomics Platform"/>
            <consortium name="The Broad Institute Genome Sequencing Center for Infectious Disease"/>
            <person name="Wu L."/>
            <person name="Ma J."/>
        </authorList>
    </citation>
    <scope>NUCLEOTIDE SEQUENCE [LARGE SCALE GENOMIC DNA]</scope>
    <source>
        <strain evidence="5">CCUG 30340</strain>
    </source>
</reference>
<dbReference type="Gene3D" id="1.10.3020.10">
    <property type="entry name" value="alpha-amino acid ester hydrolase ( Helical cap domain)"/>
    <property type="match status" value="1"/>
</dbReference>
<sequence>MIRWLLSSLLLCAACVATAAEKVPDASKIDVQLRLQIPMRDGVRLNANLYRPHAQAGKLPVLFCLNPYTADLIHPIGSYFAEHGYVFVAIDSRGRNGSGGVFRSWTHEARDGYDAVEWLARQPWSNGKVGMWGGSYLGFTQWTTLKEAPPHLRTIVPTASVRPGIDFPLTGGIFYSYDVQWLTFVSGVASNGALFGDAAFWRGKFAERYFGHAAFRTLDRIVGNPSEIFQDYLRHPSYDEHWQALAPNAAQYAAIDLPILTITGHWDDDQLGAMSYYREHMRHGSDAARAQHYLVIGPWDHSGTRRPQKELGGLKFGDASLLDVKQLHVQWYDWILKDGKKPDFLKQRVAYYVTGEEAWKYAGRLEDIAGPRSYYLSSDGGKAGEVFASGALVASPPDDQPPDVYVDDPLDVRPGRLELERGDVDATMLVDQTDAMNLRGAGVVYHGQALPEAVELSGTPKATLWISLDVPDVDFQATLHEIRPDGSAVALSSMMLRARYRESLAKAARIPPGEVLRYDFDRFNFVSRRLAQGSRLRLVVRAVNSLQFQKNYHSGGDVSDETAADARTAHVRIYHDREHPSAIELPLVVPPPKS</sequence>
<dbReference type="SUPFAM" id="SSF49785">
    <property type="entry name" value="Galactose-binding domain-like"/>
    <property type="match status" value="1"/>
</dbReference>
<proteinExistence type="predicted"/>
<accession>A0ABV9QPN7</accession>
<evidence type="ECO:0000256" key="2">
    <source>
        <dbReference type="SAM" id="SignalP"/>
    </source>
</evidence>
<evidence type="ECO:0000256" key="1">
    <source>
        <dbReference type="ARBA" id="ARBA00022801"/>
    </source>
</evidence>
<dbReference type="SUPFAM" id="SSF53474">
    <property type="entry name" value="alpha/beta-Hydrolases"/>
    <property type="match status" value="1"/>
</dbReference>
<dbReference type="PANTHER" id="PTHR43056:SF10">
    <property type="entry name" value="COCE_NOND FAMILY, PUTATIVE (AFU_ORTHOLOGUE AFUA_7G00600)-RELATED"/>
    <property type="match status" value="1"/>
</dbReference>